<dbReference type="AlphaFoldDB" id="A0A699RM91"/>
<feature type="non-terminal residue" evidence="3">
    <location>
        <position position="1"/>
    </location>
</feature>
<evidence type="ECO:0000259" key="2">
    <source>
        <dbReference type="Pfam" id="PF25597"/>
    </source>
</evidence>
<gene>
    <name evidence="3" type="ORF">Tci_855874</name>
</gene>
<organism evidence="3">
    <name type="scientific">Tanacetum cinerariifolium</name>
    <name type="common">Dalmatian daisy</name>
    <name type="synonym">Chrysanthemum cinerariifolium</name>
    <dbReference type="NCBI Taxonomy" id="118510"/>
    <lineage>
        <taxon>Eukaryota</taxon>
        <taxon>Viridiplantae</taxon>
        <taxon>Streptophyta</taxon>
        <taxon>Embryophyta</taxon>
        <taxon>Tracheophyta</taxon>
        <taxon>Spermatophyta</taxon>
        <taxon>Magnoliopsida</taxon>
        <taxon>eudicotyledons</taxon>
        <taxon>Gunneridae</taxon>
        <taxon>Pentapetalae</taxon>
        <taxon>asterids</taxon>
        <taxon>campanulids</taxon>
        <taxon>Asterales</taxon>
        <taxon>Asteraceae</taxon>
        <taxon>Asteroideae</taxon>
        <taxon>Anthemideae</taxon>
        <taxon>Anthemidinae</taxon>
        <taxon>Tanacetum</taxon>
    </lineage>
</organism>
<name>A0A699RM91_TANCI</name>
<sequence length="193" mass="21829">NTIDPLGKFDEKADEGFLVGYSVNCKAFRVFNSRTKIVQETLHINFIENQPNIVGSGTIWLFNIDTLNQSMNYQPVVAGNQPNHNAGIQENLDAGTVGKEVEYVQLYVLLPLWSTGLKDPQNIDTAARTIRSKWLFKKKTDMDGAVYIFKARLVAKGFTKTYGVDYEETFSPVADIRAIRILIATAMYYDYEI</sequence>
<protein>
    <submittedName>
        <fullName evidence="3">Retrovirus-related Pol polyprotein from transposon TNT 1-94</fullName>
    </submittedName>
</protein>
<dbReference type="InterPro" id="IPR057670">
    <property type="entry name" value="SH3_retrovirus"/>
</dbReference>
<dbReference type="InterPro" id="IPR013103">
    <property type="entry name" value="RVT_2"/>
</dbReference>
<dbReference type="Pfam" id="PF25597">
    <property type="entry name" value="SH3_retrovirus"/>
    <property type="match status" value="1"/>
</dbReference>
<reference evidence="3" key="1">
    <citation type="journal article" date="2019" name="Sci. Rep.">
        <title>Draft genome of Tanacetum cinerariifolium, the natural source of mosquito coil.</title>
        <authorList>
            <person name="Yamashiro T."/>
            <person name="Shiraishi A."/>
            <person name="Satake H."/>
            <person name="Nakayama K."/>
        </authorList>
    </citation>
    <scope>NUCLEOTIDE SEQUENCE</scope>
</reference>
<accession>A0A699RM91</accession>
<comment type="caution">
    <text evidence="3">The sequence shown here is derived from an EMBL/GenBank/DDBJ whole genome shotgun (WGS) entry which is preliminary data.</text>
</comment>
<proteinExistence type="predicted"/>
<dbReference type="EMBL" id="BKCJ011091877">
    <property type="protein sequence ID" value="GFC83904.1"/>
    <property type="molecule type" value="Genomic_DNA"/>
</dbReference>
<evidence type="ECO:0000313" key="3">
    <source>
        <dbReference type="EMBL" id="GFC83904.1"/>
    </source>
</evidence>
<feature type="domain" description="Reverse transcriptase Ty1/copia-type" evidence="1">
    <location>
        <begin position="126"/>
        <end position="191"/>
    </location>
</feature>
<evidence type="ECO:0000259" key="1">
    <source>
        <dbReference type="Pfam" id="PF07727"/>
    </source>
</evidence>
<dbReference type="Pfam" id="PF07727">
    <property type="entry name" value="RVT_2"/>
    <property type="match status" value="1"/>
</dbReference>
<feature type="domain" description="Retroviral polymerase SH3-like" evidence="2">
    <location>
        <begin position="7"/>
        <end position="50"/>
    </location>
</feature>